<feature type="region of interest" description="Disordered" evidence="1">
    <location>
        <begin position="95"/>
        <end position="157"/>
    </location>
</feature>
<dbReference type="AlphaFoldDB" id="A0A8S3XH72"/>
<feature type="compositionally biased region" description="Basic and acidic residues" evidence="1">
    <location>
        <begin position="97"/>
        <end position="108"/>
    </location>
</feature>
<accession>A0A8S3XH72</accession>
<evidence type="ECO:0000256" key="1">
    <source>
        <dbReference type="SAM" id="MobiDB-lite"/>
    </source>
</evidence>
<dbReference type="OrthoDB" id="6577442at2759"/>
<dbReference type="EMBL" id="CAJQZP010001172">
    <property type="protein sequence ID" value="CAG5025674.1"/>
    <property type="molecule type" value="Genomic_DNA"/>
</dbReference>
<comment type="caution">
    <text evidence="2">The sequence shown here is derived from an EMBL/GenBank/DDBJ whole genome shotgun (WGS) entry which is preliminary data.</text>
</comment>
<protein>
    <submittedName>
        <fullName evidence="2">(apollo) hypothetical protein</fullName>
    </submittedName>
</protein>
<proteinExistence type="predicted"/>
<feature type="compositionally biased region" description="Polar residues" evidence="1">
    <location>
        <begin position="110"/>
        <end position="119"/>
    </location>
</feature>
<dbReference type="Proteomes" id="UP000691718">
    <property type="component" value="Unassembled WGS sequence"/>
</dbReference>
<organism evidence="2 3">
    <name type="scientific">Parnassius apollo</name>
    <name type="common">Apollo butterfly</name>
    <name type="synonym">Papilio apollo</name>
    <dbReference type="NCBI Taxonomy" id="110799"/>
    <lineage>
        <taxon>Eukaryota</taxon>
        <taxon>Metazoa</taxon>
        <taxon>Ecdysozoa</taxon>
        <taxon>Arthropoda</taxon>
        <taxon>Hexapoda</taxon>
        <taxon>Insecta</taxon>
        <taxon>Pterygota</taxon>
        <taxon>Neoptera</taxon>
        <taxon>Endopterygota</taxon>
        <taxon>Lepidoptera</taxon>
        <taxon>Glossata</taxon>
        <taxon>Ditrysia</taxon>
        <taxon>Papilionoidea</taxon>
        <taxon>Papilionidae</taxon>
        <taxon>Parnassiinae</taxon>
        <taxon>Parnassini</taxon>
        <taxon>Parnassius</taxon>
        <taxon>Parnassius</taxon>
    </lineage>
</organism>
<reference evidence="2" key="1">
    <citation type="submission" date="2021-04" db="EMBL/GenBank/DDBJ databases">
        <authorList>
            <person name="Tunstrom K."/>
        </authorList>
    </citation>
    <scope>NUCLEOTIDE SEQUENCE</scope>
</reference>
<gene>
    <name evidence="2" type="ORF">PAPOLLO_LOCUS18445</name>
</gene>
<keyword evidence="3" id="KW-1185">Reference proteome</keyword>
<feature type="region of interest" description="Disordered" evidence="1">
    <location>
        <begin position="1"/>
        <end position="33"/>
    </location>
</feature>
<sequence>MFAARRRSTKSNRSRKRLKPQAPNLGSIRLWPHGDRPHATVEELKLKIKNIRTTYNRAASKVSKSKNSGAGEDYVHRSQLIWFSIADRFLKPVIEGRNSKDNMGKENEDSAVNRNSDASSYFDELGQESNIAHLQKIKQLSPKKKAERALKMEGPID</sequence>
<feature type="compositionally biased region" description="Basic residues" evidence="1">
    <location>
        <begin position="1"/>
        <end position="19"/>
    </location>
</feature>
<evidence type="ECO:0000313" key="2">
    <source>
        <dbReference type="EMBL" id="CAG5025674.1"/>
    </source>
</evidence>
<evidence type="ECO:0000313" key="3">
    <source>
        <dbReference type="Proteomes" id="UP000691718"/>
    </source>
</evidence>
<name>A0A8S3XH72_PARAO</name>